<dbReference type="OrthoDB" id="9810734at2"/>
<evidence type="ECO:0000313" key="4">
    <source>
        <dbReference type="EMBL" id="AOM77290.1"/>
    </source>
</evidence>
<dbReference type="PANTHER" id="PTHR43115">
    <property type="entry name" value="DEHYDROGENASE/REDUCTASE SDR FAMILY MEMBER 11"/>
    <property type="match status" value="1"/>
</dbReference>
<accession>A0A1D7QF66</accession>
<dbReference type="PANTHER" id="PTHR43115:SF4">
    <property type="entry name" value="DEHYDROGENASE_REDUCTASE SDR FAMILY MEMBER 11"/>
    <property type="match status" value="1"/>
</dbReference>
<comment type="similarity">
    <text evidence="1 3">Belongs to the short-chain dehydrogenases/reductases (SDR) family.</text>
</comment>
<dbReference type="RefSeq" id="WP_069378981.1">
    <property type="nucleotide sequence ID" value="NZ_CP017141.1"/>
</dbReference>
<dbReference type="GO" id="GO:0016491">
    <property type="term" value="F:oxidoreductase activity"/>
    <property type="evidence" value="ECO:0007669"/>
    <property type="project" value="UniProtKB-KW"/>
</dbReference>
<evidence type="ECO:0000256" key="1">
    <source>
        <dbReference type="ARBA" id="ARBA00006484"/>
    </source>
</evidence>
<proteinExistence type="inferred from homology"/>
<keyword evidence="2" id="KW-0560">Oxidoreductase</keyword>
<dbReference type="Pfam" id="PF00106">
    <property type="entry name" value="adh_short"/>
    <property type="match status" value="1"/>
</dbReference>
<dbReference type="CDD" id="cd05233">
    <property type="entry name" value="SDR_c"/>
    <property type="match status" value="1"/>
</dbReference>
<dbReference type="Gene3D" id="3.40.50.720">
    <property type="entry name" value="NAD(P)-binding Rossmann-like Domain"/>
    <property type="match status" value="1"/>
</dbReference>
<dbReference type="PRINTS" id="PR00080">
    <property type="entry name" value="SDRFAMILY"/>
</dbReference>
<dbReference type="PRINTS" id="PR00081">
    <property type="entry name" value="GDHRDH"/>
</dbReference>
<dbReference type="KEGG" id="psty:BFS30_09020"/>
<reference evidence="4 5" key="1">
    <citation type="submission" date="2016-08" db="EMBL/GenBank/DDBJ databases">
        <authorList>
            <person name="Seilhamer J.J."/>
        </authorList>
    </citation>
    <scope>NUCLEOTIDE SEQUENCE [LARGE SCALE GENOMIC DNA]</scope>
    <source>
        <strain evidence="4 5">DX4</strain>
    </source>
</reference>
<dbReference type="InterPro" id="IPR002347">
    <property type="entry name" value="SDR_fam"/>
</dbReference>
<dbReference type="AlphaFoldDB" id="A0A1D7QF66"/>
<dbReference type="InterPro" id="IPR036291">
    <property type="entry name" value="NAD(P)-bd_dom_sf"/>
</dbReference>
<sequence length="229" mass="24990">MNAVITGATRGIGKAIAIKLAENGYDLAVCSRNENELAALKKELKYTGTNVFTYVTDLGSKEAIYKFCASVQQQMPELNVLVNNAGVFLPGMLLDEADDSLEKQLDLNLLAPYYLSKYFGKMMRKQQSGHIFNICSVASKEIVANAGSYSVTKSALLSLNDVCRGELAEYNVKVTAILPGSTLTSSWEGTEIPAERFVQPEDIANTLYTILNLSNGVNVDEVTLKPIQF</sequence>
<protein>
    <submittedName>
        <fullName evidence="4">Short-chain dehydrogenase</fullName>
    </submittedName>
</protein>
<name>A0A1D7QF66_9SPHI</name>
<dbReference type="Proteomes" id="UP000094313">
    <property type="component" value="Chromosome"/>
</dbReference>
<organism evidence="4 5">
    <name type="scientific">Pedobacter steynii</name>
    <dbReference type="NCBI Taxonomy" id="430522"/>
    <lineage>
        <taxon>Bacteria</taxon>
        <taxon>Pseudomonadati</taxon>
        <taxon>Bacteroidota</taxon>
        <taxon>Sphingobacteriia</taxon>
        <taxon>Sphingobacteriales</taxon>
        <taxon>Sphingobacteriaceae</taxon>
        <taxon>Pedobacter</taxon>
    </lineage>
</organism>
<evidence type="ECO:0000256" key="2">
    <source>
        <dbReference type="ARBA" id="ARBA00023002"/>
    </source>
</evidence>
<evidence type="ECO:0000313" key="5">
    <source>
        <dbReference type="Proteomes" id="UP000094313"/>
    </source>
</evidence>
<gene>
    <name evidence="4" type="ORF">BFS30_09020</name>
</gene>
<keyword evidence="5" id="KW-1185">Reference proteome</keyword>
<dbReference type="EMBL" id="CP017141">
    <property type="protein sequence ID" value="AOM77290.1"/>
    <property type="molecule type" value="Genomic_DNA"/>
</dbReference>
<evidence type="ECO:0000256" key="3">
    <source>
        <dbReference type="RuleBase" id="RU000363"/>
    </source>
</evidence>
<dbReference type="SUPFAM" id="SSF51735">
    <property type="entry name" value="NAD(P)-binding Rossmann-fold domains"/>
    <property type="match status" value="1"/>
</dbReference>